<dbReference type="EMBL" id="CM009753">
    <property type="protein sequence ID" value="PUZ53220.1"/>
    <property type="molecule type" value="Genomic_DNA"/>
</dbReference>
<name>A0A2T7DC98_9POAL</name>
<feature type="compositionally biased region" description="Basic and acidic residues" evidence="1">
    <location>
        <begin position="98"/>
        <end position="112"/>
    </location>
</feature>
<proteinExistence type="predicted"/>
<evidence type="ECO:0000313" key="2">
    <source>
        <dbReference type="EMBL" id="PUZ53220.1"/>
    </source>
</evidence>
<dbReference type="Proteomes" id="UP000244336">
    <property type="component" value="Chromosome 5"/>
</dbReference>
<organism evidence="2 3">
    <name type="scientific">Panicum hallii var. hallii</name>
    <dbReference type="NCBI Taxonomy" id="1504633"/>
    <lineage>
        <taxon>Eukaryota</taxon>
        <taxon>Viridiplantae</taxon>
        <taxon>Streptophyta</taxon>
        <taxon>Embryophyta</taxon>
        <taxon>Tracheophyta</taxon>
        <taxon>Spermatophyta</taxon>
        <taxon>Magnoliopsida</taxon>
        <taxon>Liliopsida</taxon>
        <taxon>Poales</taxon>
        <taxon>Poaceae</taxon>
        <taxon>PACMAD clade</taxon>
        <taxon>Panicoideae</taxon>
        <taxon>Panicodae</taxon>
        <taxon>Paniceae</taxon>
        <taxon>Panicinae</taxon>
        <taxon>Panicum</taxon>
        <taxon>Panicum sect. Panicum</taxon>
    </lineage>
</organism>
<accession>A0A2T7DC98</accession>
<keyword evidence="3" id="KW-1185">Reference proteome</keyword>
<dbReference type="AlphaFoldDB" id="A0A2T7DC98"/>
<dbReference type="Gramene" id="PUZ53220">
    <property type="protein sequence ID" value="PUZ53220"/>
    <property type="gene ID" value="GQ55_5G036000"/>
</dbReference>
<sequence length="112" mass="12931">MDRSCGILLWSFQHHVTDGLLSQLNALQGTQSSRTAIGGKRKQLRCSQGCHQPWRQCRAHKASRAWARARSRVLLPPLRPPRVPLGLNLRRRRPWARQGRERSHLEAGQRTR</sequence>
<gene>
    <name evidence="2" type="ORF">GQ55_5G036000</name>
</gene>
<feature type="region of interest" description="Disordered" evidence="1">
    <location>
        <begin position="91"/>
        <end position="112"/>
    </location>
</feature>
<protein>
    <submittedName>
        <fullName evidence="2">Uncharacterized protein</fullName>
    </submittedName>
</protein>
<reference evidence="2 3" key="1">
    <citation type="submission" date="2018-04" db="EMBL/GenBank/DDBJ databases">
        <title>WGS assembly of Panicum hallii var. hallii HAL2.</title>
        <authorList>
            <person name="Lovell J."/>
            <person name="Jenkins J."/>
            <person name="Lowry D."/>
            <person name="Mamidi S."/>
            <person name="Sreedasyam A."/>
            <person name="Weng X."/>
            <person name="Barry K."/>
            <person name="Bonette J."/>
            <person name="Campitelli B."/>
            <person name="Daum C."/>
            <person name="Gordon S."/>
            <person name="Gould B."/>
            <person name="Lipzen A."/>
            <person name="MacQueen A."/>
            <person name="Palacio-Mejia J."/>
            <person name="Plott C."/>
            <person name="Shakirov E."/>
            <person name="Shu S."/>
            <person name="Yoshinaga Y."/>
            <person name="Zane M."/>
            <person name="Rokhsar D."/>
            <person name="Grimwood J."/>
            <person name="Schmutz J."/>
            <person name="Juenger T."/>
        </authorList>
    </citation>
    <scope>NUCLEOTIDE SEQUENCE [LARGE SCALE GENOMIC DNA]</scope>
    <source>
        <strain evidence="3">cv. HAL2</strain>
    </source>
</reference>
<evidence type="ECO:0000256" key="1">
    <source>
        <dbReference type="SAM" id="MobiDB-lite"/>
    </source>
</evidence>
<evidence type="ECO:0000313" key="3">
    <source>
        <dbReference type="Proteomes" id="UP000244336"/>
    </source>
</evidence>